<dbReference type="UniPathway" id="UPA00128">
    <property type="reaction ID" value="UER00191"/>
</dbReference>
<feature type="binding site" evidence="9">
    <location>
        <position position="287"/>
    </location>
    <ligand>
        <name>substrate</name>
    </ligand>
</feature>
<keyword evidence="6 9" id="KW-0413">Isomerase</keyword>
<feature type="binding site" evidence="9">
    <location>
        <position position="197"/>
    </location>
    <ligand>
        <name>NADP(+)</name>
        <dbReference type="ChEBI" id="CHEBI:58349"/>
    </ligand>
</feature>
<dbReference type="AlphaFoldDB" id="A0A542SM78"/>
<feature type="binding site" evidence="9">
    <location>
        <position position="158"/>
    </location>
    <ligand>
        <name>NADP(+)</name>
        <dbReference type="ChEBI" id="CHEBI:58349"/>
    </ligand>
</feature>
<feature type="domain" description="NAD-dependent epimerase/dehydratase" evidence="10">
    <location>
        <begin position="25"/>
        <end position="255"/>
    </location>
</feature>
<feature type="binding site" evidence="9">
    <location>
        <position position="205"/>
    </location>
    <ligand>
        <name>substrate</name>
    </ligand>
</feature>
<dbReference type="Gene3D" id="3.90.25.10">
    <property type="entry name" value="UDP-galactose 4-epimerase, domain 1"/>
    <property type="match status" value="1"/>
</dbReference>
<dbReference type="OrthoDB" id="9811425at2"/>
<comment type="caution">
    <text evidence="11">The sequence shown here is derived from an EMBL/GenBank/DDBJ whole genome shotgun (WGS) entry which is preliminary data.</text>
</comment>
<evidence type="ECO:0000256" key="5">
    <source>
        <dbReference type="ARBA" id="ARBA00023002"/>
    </source>
</evidence>
<dbReference type="FunFam" id="3.40.50.720:FF:000101">
    <property type="entry name" value="GDP-L-fucose synthase"/>
    <property type="match status" value="1"/>
</dbReference>
<evidence type="ECO:0000256" key="8">
    <source>
        <dbReference type="ARBA" id="ARBA00051935"/>
    </source>
</evidence>
<dbReference type="GO" id="GO:0042351">
    <property type="term" value="P:'de novo' GDP-L-fucose biosynthetic process"/>
    <property type="evidence" value="ECO:0007669"/>
    <property type="project" value="UniProtKB-UniRule"/>
</dbReference>
<evidence type="ECO:0000259" key="10">
    <source>
        <dbReference type="Pfam" id="PF01370"/>
    </source>
</evidence>
<feature type="active site" description="Proton donor/acceptor" evidence="9">
    <location>
        <position position="154"/>
    </location>
</feature>
<comment type="similarity">
    <text evidence="2 9">Belongs to the NAD(P)-dependent epimerase/dehydratase family. Fucose synthase subfamily.</text>
</comment>
<feature type="binding site" evidence="9">
    <location>
        <begin position="181"/>
        <end position="184"/>
    </location>
    <ligand>
        <name>NADP(+)</name>
        <dbReference type="ChEBI" id="CHEBI:58349"/>
    </ligand>
</feature>
<evidence type="ECO:0000256" key="4">
    <source>
        <dbReference type="ARBA" id="ARBA00022857"/>
    </source>
</evidence>
<name>A0A542SM78_9MICO</name>
<dbReference type="SUPFAM" id="SSF51735">
    <property type="entry name" value="NAD(P)-binding Rossmann-fold domains"/>
    <property type="match status" value="1"/>
</dbReference>
<evidence type="ECO:0000256" key="9">
    <source>
        <dbReference type="HAMAP-Rule" id="MF_00956"/>
    </source>
</evidence>
<feature type="binding site" evidence="9">
    <location>
        <begin position="28"/>
        <end position="34"/>
    </location>
    <ligand>
        <name>NADP(+)</name>
        <dbReference type="ChEBI" id="CHEBI:58349"/>
    </ligand>
</feature>
<evidence type="ECO:0000256" key="3">
    <source>
        <dbReference type="ARBA" id="ARBA00012371"/>
    </source>
</evidence>
<dbReference type="InterPro" id="IPR001509">
    <property type="entry name" value="Epimerase_deHydtase"/>
</dbReference>
<accession>A0A542SM78</accession>
<dbReference type="HAMAP" id="MF_00956">
    <property type="entry name" value="GDP_fucose_synth"/>
    <property type="match status" value="1"/>
</dbReference>
<dbReference type="InterPro" id="IPR028614">
    <property type="entry name" value="GDP_fucose/colitose_synth"/>
</dbReference>
<dbReference type="Proteomes" id="UP000316181">
    <property type="component" value="Unassembled WGS sequence"/>
</dbReference>
<evidence type="ECO:0000256" key="7">
    <source>
        <dbReference type="ARBA" id="ARBA00023268"/>
    </source>
</evidence>
<evidence type="ECO:0000313" key="12">
    <source>
        <dbReference type="Proteomes" id="UP000316181"/>
    </source>
</evidence>
<dbReference type="RefSeq" id="WP_142111100.1">
    <property type="nucleotide sequence ID" value="NZ_BAAATB010000008.1"/>
</dbReference>
<protein>
    <recommendedName>
        <fullName evidence="3 9">GDP-L-fucose synthase</fullName>
        <ecNumber evidence="3 9">1.1.1.271</ecNumber>
    </recommendedName>
    <alternativeName>
        <fullName evidence="9">GDP-4-keto-6-deoxy-D-mannose-3,5-epimerase-4-reductase</fullName>
    </alternativeName>
</protein>
<feature type="binding site" evidence="9">
    <location>
        <begin position="123"/>
        <end position="126"/>
    </location>
    <ligand>
        <name>NADP(+)</name>
        <dbReference type="ChEBI" id="CHEBI:58349"/>
    </ligand>
</feature>
<evidence type="ECO:0000313" key="11">
    <source>
        <dbReference type="EMBL" id="TQK75736.1"/>
    </source>
</evidence>
<dbReference type="EC" id="1.1.1.271" evidence="3 9"/>
<feature type="site" description="Important for catalytic activity" evidence="9">
    <location>
        <position position="127"/>
    </location>
</feature>
<evidence type="ECO:0000256" key="1">
    <source>
        <dbReference type="ARBA" id="ARBA00004883"/>
    </source>
</evidence>
<comment type="function">
    <text evidence="9">Catalyzes the two-step NADP-dependent conversion of GDP-4-dehydro-6-deoxy-D-mannose to GDP-fucose, involving an epimerase and a reductase reaction.</text>
</comment>
<feature type="binding site" evidence="9">
    <location>
        <position position="227"/>
    </location>
    <ligand>
        <name>substrate</name>
    </ligand>
</feature>
<sequence length="330" mass="36505">MGNKVTVTGVAEYNPAELDREAAFYVAGHRGLVGSAIWRRLEASGFTNLVGRTSYQLDLKDRDATFSFFAETKPKYVVLAAAKVGGILANSTYPVDFLSDNMRIQVNVLDAALKNDVERVLFLGSSCIYPKLAEQPIREDSLLTGHLEPTNDAYAIAKIAGILQTQAVRRQYGLPWISAMPTNLYGPNDNFSPQGSHVLPALIRRYDDAARANALSVTNWGTGKPRREFLHADDMADACLYLLEHYDGPTQVNVGTGSDVTIKEIADTIATVTGFTGETKWDTTKPDGTPQKLLDVSLLAKIGWRSQITLEEGLDRTMRWYHDNFDRLRS</sequence>
<proteinExistence type="inferred from homology"/>
<reference evidence="11 12" key="1">
    <citation type="submission" date="2019-06" db="EMBL/GenBank/DDBJ databases">
        <title>Sequencing the genomes of 1000 actinobacteria strains.</title>
        <authorList>
            <person name="Klenk H.-P."/>
        </authorList>
    </citation>
    <scope>NUCLEOTIDE SEQUENCE [LARGE SCALE GENOMIC DNA]</scope>
    <source>
        <strain evidence="11 12">DSM 10596</strain>
    </source>
</reference>
<keyword evidence="4 9" id="KW-0521">NADP</keyword>
<comment type="pathway">
    <text evidence="1 9">Nucleotide-sugar biosynthesis; GDP-L-fucose biosynthesis via de novo pathway; GDP-L-fucose from GDP-alpha-D-mannose: step 2/2.</text>
</comment>
<feature type="binding site" evidence="9">
    <location>
        <position position="220"/>
    </location>
    <ligand>
        <name>substrate</name>
    </ligand>
</feature>
<dbReference type="GO" id="GO:0070401">
    <property type="term" value="F:NADP+ binding"/>
    <property type="evidence" value="ECO:0007669"/>
    <property type="project" value="UniProtKB-UniRule"/>
</dbReference>
<dbReference type="PANTHER" id="PTHR43238">
    <property type="entry name" value="GDP-L-FUCOSE SYNTHASE"/>
    <property type="match status" value="1"/>
</dbReference>
<dbReference type="GO" id="GO:0016853">
    <property type="term" value="F:isomerase activity"/>
    <property type="evidence" value="ECO:0007669"/>
    <property type="project" value="UniProtKB-KW"/>
</dbReference>
<feature type="site" description="Important for catalytic activity" evidence="9">
    <location>
        <position position="125"/>
    </location>
</feature>
<dbReference type="PANTHER" id="PTHR43238:SF1">
    <property type="entry name" value="GDP-L-FUCOSE SYNTHASE"/>
    <property type="match status" value="1"/>
</dbReference>
<dbReference type="InterPro" id="IPR036291">
    <property type="entry name" value="NAD(P)-bd_dom_sf"/>
</dbReference>
<keyword evidence="7 9" id="KW-0511">Multifunctional enzyme</keyword>
<dbReference type="GO" id="GO:0050577">
    <property type="term" value="F:GDP-L-fucose synthase activity"/>
    <property type="evidence" value="ECO:0007669"/>
    <property type="project" value="UniProtKB-UniRule"/>
</dbReference>
<organism evidence="11 12">
    <name type="scientific">Rarobacter incanus</name>
    <dbReference type="NCBI Taxonomy" id="153494"/>
    <lineage>
        <taxon>Bacteria</taxon>
        <taxon>Bacillati</taxon>
        <taxon>Actinomycetota</taxon>
        <taxon>Actinomycetes</taxon>
        <taxon>Micrococcales</taxon>
        <taxon>Rarobacteraceae</taxon>
        <taxon>Rarobacter</taxon>
    </lineage>
</organism>
<dbReference type="Pfam" id="PF01370">
    <property type="entry name" value="Epimerase"/>
    <property type="match status" value="1"/>
</dbReference>
<keyword evidence="12" id="KW-1185">Reference proteome</keyword>
<keyword evidence="5 9" id="KW-0560">Oxidoreductase</keyword>
<dbReference type="EMBL" id="VFNV01000001">
    <property type="protein sequence ID" value="TQK75736.1"/>
    <property type="molecule type" value="Genomic_DNA"/>
</dbReference>
<dbReference type="CDD" id="cd05239">
    <property type="entry name" value="GDP_FS_SDR_e"/>
    <property type="match status" value="1"/>
</dbReference>
<evidence type="ECO:0000256" key="6">
    <source>
        <dbReference type="ARBA" id="ARBA00023235"/>
    </source>
</evidence>
<comment type="catalytic activity">
    <reaction evidence="8 9">
        <text>GDP-beta-L-fucose + NADP(+) = GDP-4-dehydro-alpha-D-rhamnose + NADPH + H(+)</text>
        <dbReference type="Rhea" id="RHEA:18885"/>
        <dbReference type="ChEBI" id="CHEBI:15378"/>
        <dbReference type="ChEBI" id="CHEBI:57273"/>
        <dbReference type="ChEBI" id="CHEBI:57783"/>
        <dbReference type="ChEBI" id="CHEBI:57964"/>
        <dbReference type="ChEBI" id="CHEBI:58349"/>
        <dbReference type="EC" id="1.1.1.271"/>
    </reaction>
</comment>
<evidence type="ECO:0000256" key="2">
    <source>
        <dbReference type="ARBA" id="ARBA00005959"/>
    </source>
</evidence>
<dbReference type="Gene3D" id="3.40.50.720">
    <property type="entry name" value="NAD(P)-binding Rossmann-like Domain"/>
    <property type="match status" value="1"/>
</dbReference>
<gene>
    <name evidence="9" type="primary">fcl</name>
    <name evidence="11" type="ORF">FB389_0370</name>
</gene>